<name>A0A318LTQ2_9PSEU</name>
<evidence type="ECO:0008006" key="3">
    <source>
        <dbReference type="Google" id="ProtNLM"/>
    </source>
</evidence>
<comment type="caution">
    <text evidence="1">The sequence shown here is derived from an EMBL/GenBank/DDBJ whole genome shotgun (WGS) entry which is preliminary data.</text>
</comment>
<gene>
    <name evidence="1" type="ORF">BA062_02920</name>
</gene>
<organism evidence="1 2">
    <name type="scientific">Prauserella flavalba</name>
    <dbReference type="NCBI Taxonomy" id="1477506"/>
    <lineage>
        <taxon>Bacteria</taxon>
        <taxon>Bacillati</taxon>
        <taxon>Actinomycetota</taxon>
        <taxon>Actinomycetes</taxon>
        <taxon>Pseudonocardiales</taxon>
        <taxon>Pseudonocardiaceae</taxon>
        <taxon>Prauserella</taxon>
    </lineage>
</organism>
<dbReference type="AlphaFoldDB" id="A0A318LTQ2"/>
<dbReference type="OrthoDB" id="3622714at2"/>
<evidence type="ECO:0000313" key="2">
    <source>
        <dbReference type="Proteomes" id="UP000247892"/>
    </source>
</evidence>
<reference evidence="1 2" key="1">
    <citation type="submission" date="2016-07" db="EMBL/GenBank/DDBJ databases">
        <title>Draft genome sequence of Prauserella sp. YIM 121212, isolated from alkaline soil.</title>
        <authorList>
            <person name="Ruckert C."/>
            <person name="Albersmeier A."/>
            <person name="Jiang C.-L."/>
            <person name="Jiang Y."/>
            <person name="Kalinowski J."/>
            <person name="Schneider O."/>
            <person name="Winkler A."/>
            <person name="Zotchev S.B."/>
        </authorList>
    </citation>
    <scope>NUCLEOTIDE SEQUENCE [LARGE SCALE GENOMIC DNA]</scope>
    <source>
        <strain evidence="1 2">YIM 121212</strain>
    </source>
</reference>
<protein>
    <recommendedName>
        <fullName evidence="3">PE domain-containing protein</fullName>
    </recommendedName>
</protein>
<accession>A0A318LTQ2</accession>
<proteinExistence type="predicted"/>
<dbReference type="EMBL" id="MASU01000002">
    <property type="protein sequence ID" value="PXY38114.1"/>
    <property type="molecule type" value="Genomic_DNA"/>
</dbReference>
<keyword evidence="2" id="KW-1185">Reference proteome</keyword>
<evidence type="ECO:0000313" key="1">
    <source>
        <dbReference type="EMBL" id="PXY38114.1"/>
    </source>
</evidence>
<dbReference type="Proteomes" id="UP000247892">
    <property type="component" value="Unassembled WGS sequence"/>
</dbReference>
<sequence length="135" mass="14343">MGKAVSAVDSRAIESTKAETEKLLSAARSGGFRISEEGVKPLRDSLTQMRDRLDELTQRTTQYLGQAPKLGSHEYGETVAAHDQKGGANELGSAAVVLDQLREVLRDADEALARAAGIYKENESATTGSLGPVQA</sequence>